<gene>
    <name evidence="4" type="ORF">B4U80_00202</name>
</gene>
<protein>
    <recommendedName>
        <fullName evidence="3">Beta-galactosidase galactose-binding domain-containing protein</fullName>
    </recommendedName>
</protein>
<dbReference type="GO" id="GO:0004553">
    <property type="term" value="F:hydrolase activity, hydrolyzing O-glycosyl compounds"/>
    <property type="evidence" value="ECO:0007669"/>
    <property type="project" value="InterPro"/>
</dbReference>
<dbReference type="AlphaFoldDB" id="A0A443RYT8"/>
<dbReference type="EMBL" id="NCKV01017617">
    <property type="protein sequence ID" value="RWS20424.1"/>
    <property type="molecule type" value="Genomic_DNA"/>
</dbReference>
<feature type="non-terminal residue" evidence="4">
    <location>
        <position position="137"/>
    </location>
</feature>
<comment type="caution">
    <text evidence="4">The sequence shown here is derived from an EMBL/GenBank/DDBJ whole genome shotgun (WGS) entry which is preliminary data.</text>
</comment>
<name>A0A443RYT8_9ACAR</name>
<dbReference type="InterPro" id="IPR048913">
    <property type="entry name" value="BetaGal_gal-bd"/>
</dbReference>
<dbReference type="GO" id="GO:0005975">
    <property type="term" value="P:carbohydrate metabolic process"/>
    <property type="evidence" value="ECO:0007669"/>
    <property type="project" value="InterPro"/>
</dbReference>
<dbReference type="Proteomes" id="UP000288716">
    <property type="component" value="Unassembled WGS sequence"/>
</dbReference>
<dbReference type="PANTHER" id="PTHR23421">
    <property type="entry name" value="BETA-GALACTOSIDASE RELATED"/>
    <property type="match status" value="1"/>
</dbReference>
<reference evidence="4 5" key="1">
    <citation type="journal article" date="2018" name="Gigascience">
        <title>Genomes of trombidid mites reveal novel predicted allergens and laterally-transferred genes associated with secondary metabolism.</title>
        <authorList>
            <person name="Dong X."/>
            <person name="Chaisiri K."/>
            <person name="Xia D."/>
            <person name="Armstrong S.D."/>
            <person name="Fang Y."/>
            <person name="Donnelly M.J."/>
            <person name="Kadowaki T."/>
            <person name="McGarry J.W."/>
            <person name="Darby A.C."/>
            <person name="Makepeace B.L."/>
        </authorList>
    </citation>
    <scope>NUCLEOTIDE SEQUENCE [LARGE SCALE GENOMIC DNA]</scope>
    <source>
        <strain evidence="4">UoL-UT</strain>
    </source>
</reference>
<accession>A0A443RYT8</accession>
<dbReference type="InterPro" id="IPR001944">
    <property type="entry name" value="Glycoside_Hdrlase_35"/>
</dbReference>
<sequence>PITLLNWNHNAIFEKIIEFKGNKNNTLKGREAEANVPTLYTGKFKLEKGDLYDTFLQVNNWRKGVAMINGFNLGRYWPAVGPQETLYIPATLLKKYPDENTLQLFELEESPCVNEEKALCTAFLVDKPSINATVPYH</sequence>
<dbReference type="Gene3D" id="2.60.120.260">
    <property type="entry name" value="Galactose-binding domain-like"/>
    <property type="match status" value="1"/>
</dbReference>
<proteinExistence type="predicted"/>
<organism evidence="4 5">
    <name type="scientific">Leptotrombidium deliense</name>
    <dbReference type="NCBI Taxonomy" id="299467"/>
    <lineage>
        <taxon>Eukaryota</taxon>
        <taxon>Metazoa</taxon>
        <taxon>Ecdysozoa</taxon>
        <taxon>Arthropoda</taxon>
        <taxon>Chelicerata</taxon>
        <taxon>Arachnida</taxon>
        <taxon>Acari</taxon>
        <taxon>Acariformes</taxon>
        <taxon>Trombidiformes</taxon>
        <taxon>Prostigmata</taxon>
        <taxon>Anystina</taxon>
        <taxon>Parasitengona</taxon>
        <taxon>Trombiculoidea</taxon>
        <taxon>Trombiculidae</taxon>
        <taxon>Leptotrombidium</taxon>
    </lineage>
</organism>
<dbReference type="OrthoDB" id="1657402at2759"/>
<evidence type="ECO:0000313" key="4">
    <source>
        <dbReference type="EMBL" id="RWS20424.1"/>
    </source>
</evidence>
<keyword evidence="2" id="KW-0326">Glycosidase</keyword>
<dbReference type="VEuPathDB" id="VectorBase:LDEU011616"/>
<keyword evidence="5" id="KW-1185">Reference proteome</keyword>
<feature type="non-terminal residue" evidence="4">
    <location>
        <position position="1"/>
    </location>
</feature>
<dbReference type="InterPro" id="IPR008979">
    <property type="entry name" value="Galactose-bd-like_sf"/>
</dbReference>
<dbReference type="SUPFAM" id="SSF49785">
    <property type="entry name" value="Galactose-binding domain-like"/>
    <property type="match status" value="1"/>
</dbReference>
<evidence type="ECO:0000256" key="1">
    <source>
        <dbReference type="ARBA" id="ARBA00022801"/>
    </source>
</evidence>
<evidence type="ECO:0000259" key="3">
    <source>
        <dbReference type="Pfam" id="PF21467"/>
    </source>
</evidence>
<evidence type="ECO:0000313" key="5">
    <source>
        <dbReference type="Proteomes" id="UP000288716"/>
    </source>
</evidence>
<evidence type="ECO:0000256" key="2">
    <source>
        <dbReference type="ARBA" id="ARBA00023295"/>
    </source>
</evidence>
<dbReference type="Pfam" id="PF21467">
    <property type="entry name" value="BetaGal_gal-bd"/>
    <property type="match status" value="1"/>
</dbReference>
<dbReference type="STRING" id="299467.A0A443RYT8"/>
<feature type="domain" description="Beta-galactosidase galactose-binding" evidence="3">
    <location>
        <begin position="37"/>
        <end position="95"/>
    </location>
</feature>
<keyword evidence="1" id="KW-0378">Hydrolase</keyword>